<dbReference type="InterPro" id="IPR052924">
    <property type="entry name" value="OsmC/Ohr_hydroprdx_reductase"/>
</dbReference>
<proteinExistence type="predicted"/>
<dbReference type="RefSeq" id="WP_267991209.1">
    <property type="nucleotide sequence ID" value="NZ_JAPJZI010000001.1"/>
</dbReference>
<dbReference type="Proteomes" id="UP001151234">
    <property type="component" value="Unassembled WGS sequence"/>
</dbReference>
<comment type="caution">
    <text evidence="1">The sequence shown here is derived from an EMBL/GenBank/DDBJ whole genome shotgun (WGS) entry which is preliminary data.</text>
</comment>
<gene>
    <name evidence="1" type="ORF">OQ273_14510</name>
</gene>
<dbReference type="Gene3D" id="3.30.300.20">
    <property type="match status" value="1"/>
</dbReference>
<accession>A0A9X3ZIR2</accession>
<dbReference type="SUPFAM" id="SSF82784">
    <property type="entry name" value="OsmC-like"/>
    <property type="match status" value="1"/>
</dbReference>
<dbReference type="Pfam" id="PF02566">
    <property type="entry name" value="OsmC"/>
    <property type="match status" value="1"/>
</dbReference>
<dbReference type="InterPro" id="IPR015946">
    <property type="entry name" value="KH_dom-like_a/b"/>
</dbReference>
<dbReference type="AlphaFoldDB" id="A0A9X3ZIR2"/>
<dbReference type="EMBL" id="JAPJZI010000001">
    <property type="protein sequence ID" value="MDA5399790.1"/>
    <property type="molecule type" value="Genomic_DNA"/>
</dbReference>
<protein>
    <submittedName>
        <fullName evidence="1">OsmC family protein</fullName>
    </submittedName>
</protein>
<keyword evidence="2" id="KW-1185">Reference proteome</keyword>
<dbReference type="PANTHER" id="PTHR35368">
    <property type="entry name" value="HYDROPEROXIDE REDUCTASE"/>
    <property type="match status" value="1"/>
</dbReference>
<name>A0A9X3ZIR2_9HYPH</name>
<organism evidence="1 2">
    <name type="scientific">Hoeflea prorocentri</name>
    <dbReference type="NCBI Taxonomy" id="1922333"/>
    <lineage>
        <taxon>Bacteria</taxon>
        <taxon>Pseudomonadati</taxon>
        <taxon>Pseudomonadota</taxon>
        <taxon>Alphaproteobacteria</taxon>
        <taxon>Hyphomicrobiales</taxon>
        <taxon>Rhizobiaceae</taxon>
        <taxon>Hoeflea</taxon>
    </lineage>
</organism>
<reference evidence="1" key="1">
    <citation type="submission" date="2022-11" db="EMBL/GenBank/DDBJ databases">
        <title>Draft genome sequence of Hoeflea poritis E7-10 and Hoeflea prorocentri PM5-8, separated from scleractinian coral Porites lutea and marine dinoflagellate.</title>
        <authorList>
            <person name="Zhang G."/>
            <person name="Wei Q."/>
            <person name="Cai L."/>
        </authorList>
    </citation>
    <scope>NUCLEOTIDE SEQUENCE</scope>
    <source>
        <strain evidence="1">PM5-8</strain>
    </source>
</reference>
<dbReference type="PANTHER" id="PTHR35368:SF1">
    <property type="entry name" value="HYDROPEROXIDE REDUCTASE"/>
    <property type="match status" value="1"/>
</dbReference>
<sequence>MALRMKTEVTLRATAECPSHSRADIVVRDLSFAIDEPTERGGTNAGPTPTDTALAALIGCTNVIGHKCAERLGVDIGHLEISAKCTFDRRGVTLEEEIGVPFRHIELNVISHGSAQAEALQLVAAEVRKFCPLSKLFTAAGTEIVEDWQPAG</sequence>
<evidence type="ECO:0000313" key="2">
    <source>
        <dbReference type="Proteomes" id="UP001151234"/>
    </source>
</evidence>
<dbReference type="InterPro" id="IPR003718">
    <property type="entry name" value="OsmC/Ohr_fam"/>
</dbReference>
<dbReference type="InterPro" id="IPR036102">
    <property type="entry name" value="OsmC/Ohrsf"/>
</dbReference>
<evidence type="ECO:0000313" key="1">
    <source>
        <dbReference type="EMBL" id="MDA5399790.1"/>
    </source>
</evidence>